<reference evidence="5" key="1">
    <citation type="journal article" date="2010" name="Stand. Genomic Sci.">
        <title>Complete genome sequence of Syntrophothermus lipocalidus type strain (TGB-C1T).</title>
        <authorList>
            <consortium name="US DOE Joint Genome Institute (JGI-PGF)"/>
            <person name="Djao O."/>
            <person name="Zhang X."/>
            <person name="Lucas S."/>
            <person name="Lapidus A."/>
            <person name="Glavina Del Rio T."/>
            <person name="Nolan M."/>
            <person name="Tice H."/>
            <person name="Cheng J."/>
            <person name="Han C."/>
            <person name="Tapia R."/>
            <person name="Goodwin L."/>
            <person name="Pitluck S."/>
            <person name="Liolios K."/>
            <person name="Ivanova N."/>
            <person name="Mavromatis K."/>
            <person name="Mikhailova N."/>
            <person name="Ovchinnikova G."/>
            <person name="Pati A."/>
            <person name="Brambilla E."/>
            <person name="Chen A."/>
            <person name="Palaniappan K."/>
            <person name="Land M."/>
            <person name="Hauser L."/>
            <person name="Chang Y."/>
            <person name="Jeffries C."/>
            <person name="Rohde M."/>
            <person name="Sikorski J."/>
            <person name="Spring S."/>
            <person name="Goker M."/>
            <person name="Detter J."/>
            <person name="Woyke T."/>
            <person name="Bristow J."/>
            <person name="Eisen J."/>
            <person name="Markowitz V."/>
            <person name="Hugenholtz P."/>
            <person name="Kyrpides N."/>
            <person name="Klenk H."/>
        </authorList>
    </citation>
    <scope>NUCLEOTIDE SEQUENCE [LARGE SCALE GENOMIC DNA]</scope>
    <source>
        <strain evidence="5">DSM 12680 / TGB-C1</strain>
    </source>
</reference>
<protein>
    <submittedName>
        <fullName evidence="4">Resolvase domain protein</fullName>
    </submittedName>
</protein>
<evidence type="ECO:0000256" key="1">
    <source>
        <dbReference type="SAM" id="Coils"/>
    </source>
</evidence>
<evidence type="ECO:0000313" key="5">
    <source>
        <dbReference type="Proteomes" id="UP000000378"/>
    </source>
</evidence>
<organism evidence="4 5">
    <name type="scientific">Syntrophothermus lipocalidus (strain DSM 12680 / TGB-C1)</name>
    <dbReference type="NCBI Taxonomy" id="643648"/>
    <lineage>
        <taxon>Bacteria</taxon>
        <taxon>Bacillati</taxon>
        <taxon>Bacillota</taxon>
        <taxon>Clostridia</taxon>
        <taxon>Eubacteriales</taxon>
        <taxon>Syntrophomonadaceae</taxon>
        <taxon>Syntrophothermus</taxon>
    </lineage>
</organism>
<dbReference type="PROSITE" id="PS51737">
    <property type="entry name" value="RECOMBINASE_DNA_BIND"/>
    <property type="match status" value="1"/>
</dbReference>
<feature type="domain" description="Recombinase" evidence="3">
    <location>
        <begin position="170"/>
        <end position="316"/>
    </location>
</feature>
<dbReference type="CDD" id="cd00338">
    <property type="entry name" value="Ser_Recombinase"/>
    <property type="match status" value="1"/>
</dbReference>
<dbReference type="SUPFAM" id="SSF53041">
    <property type="entry name" value="Resolvase-like"/>
    <property type="match status" value="1"/>
</dbReference>
<dbReference type="KEGG" id="slp:Slip_0079"/>
<dbReference type="RefSeq" id="WP_013174284.1">
    <property type="nucleotide sequence ID" value="NC_014220.1"/>
</dbReference>
<evidence type="ECO:0000313" key="4">
    <source>
        <dbReference type="EMBL" id="ADI00880.1"/>
    </source>
</evidence>
<dbReference type="STRING" id="643648.Slip_0079"/>
<dbReference type="Pfam" id="PF00239">
    <property type="entry name" value="Resolvase"/>
    <property type="match status" value="1"/>
</dbReference>
<keyword evidence="1" id="KW-0175">Coiled coil</keyword>
<dbReference type="AlphaFoldDB" id="D7CIL5"/>
<dbReference type="InterPro" id="IPR025827">
    <property type="entry name" value="Zn_ribbon_recom_dom"/>
</dbReference>
<sequence length="569" mass="66046">MKGLPKRAAILCRVSTEDQADGTSLDTQAEICMEEAKRRGYHVTEEDIFKEDGYSGALGIDERPVLHQLWEKYQAGEYDAIFVYRQDRLSRSLALFAALRDEARKVRRCGFKGDGFIFVQGSNDDTPEGKLHSNILATFAEYEREVIKLRTVTGKKKLAKAGKYSGGSQPFGYRWDDEKEKWVIREDEAKIVKLIFQWYVYGDESGQPLGMVRIAEKLTELGIPTPNQFRKTRKGRAGKMQAYWSDATVQRILTHTVYAGTNYLWRGDKMQVSPEQVEKIKKEKTDGWFEVDFPPIIDKMLWEKAQEKRVQSRGGFNRKRPKPILAGRIFCGVCQRPFHDAMYNKGTKLVFKCNGKLKQYHLDGSPKCDSPVLDGEAVTAEVKKRLIDMLQDKDQMRKAIEEYVGSLERRKEELETLLSPISEQISQLQEKQKRLATVYVDGALSHEDYKRQINELKEQELAVRRRYEHYWPEMENLTKLEQNIAVVKEAIEEELFDVRYQPDDNTVTENIAFVKVHDEKHLTVGFPQRVVTWEELLDRLQVKLWVYPDRLEVRGIVPIEDIANPKCCW</sequence>
<dbReference type="Gene3D" id="3.90.1750.20">
    <property type="entry name" value="Putative Large Serine Recombinase, Chain B, Domain 2"/>
    <property type="match status" value="1"/>
</dbReference>
<accession>D7CIL5</accession>
<feature type="domain" description="Resolvase/invertase-type recombinase catalytic" evidence="2">
    <location>
        <begin position="7"/>
        <end position="162"/>
    </location>
</feature>
<gene>
    <name evidence="4" type="ordered locus">Slip_0079</name>
</gene>
<dbReference type="Pfam" id="PF07508">
    <property type="entry name" value="Recombinase"/>
    <property type="match status" value="1"/>
</dbReference>
<dbReference type="GO" id="GO:0000150">
    <property type="term" value="F:DNA strand exchange activity"/>
    <property type="evidence" value="ECO:0007669"/>
    <property type="project" value="InterPro"/>
</dbReference>
<feature type="coiled-coil region" evidence="1">
    <location>
        <begin position="397"/>
        <end position="466"/>
    </location>
</feature>
<keyword evidence="5" id="KW-1185">Reference proteome</keyword>
<dbReference type="InterPro" id="IPR011109">
    <property type="entry name" value="DNA_bind_recombinase_dom"/>
</dbReference>
<evidence type="ECO:0000259" key="3">
    <source>
        <dbReference type="PROSITE" id="PS51737"/>
    </source>
</evidence>
<dbReference type="PROSITE" id="PS51736">
    <property type="entry name" value="RECOMBINASES_3"/>
    <property type="match status" value="1"/>
</dbReference>
<dbReference type="InterPro" id="IPR050639">
    <property type="entry name" value="SSR_resolvase"/>
</dbReference>
<dbReference type="OrthoDB" id="1094757at2"/>
<dbReference type="InterPro" id="IPR038109">
    <property type="entry name" value="DNA_bind_recomb_sf"/>
</dbReference>
<evidence type="ECO:0000259" key="2">
    <source>
        <dbReference type="PROSITE" id="PS51736"/>
    </source>
</evidence>
<dbReference type="InterPro" id="IPR006119">
    <property type="entry name" value="Resolv_N"/>
</dbReference>
<dbReference type="InterPro" id="IPR036162">
    <property type="entry name" value="Resolvase-like_N_sf"/>
</dbReference>
<dbReference type="Proteomes" id="UP000000378">
    <property type="component" value="Chromosome"/>
</dbReference>
<name>D7CIL5_SYNLT</name>
<dbReference type="Pfam" id="PF13408">
    <property type="entry name" value="Zn_ribbon_recom"/>
    <property type="match status" value="1"/>
</dbReference>
<dbReference type="GO" id="GO:0003677">
    <property type="term" value="F:DNA binding"/>
    <property type="evidence" value="ECO:0007669"/>
    <property type="project" value="InterPro"/>
</dbReference>
<dbReference type="Gene3D" id="3.40.50.1390">
    <property type="entry name" value="Resolvase, N-terminal catalytic domain"/>
    <property type="match status" value="1"/>
</dbReference>
<dbReference type="eggNOG" id="COG1961">
    <property type="taxonomic scope" value="Bacteria"/>
</dbReference>
<dbReference type="PANTHER" id="PTHR30461:SF23">
    <property type="entry name" value="DNA RECOMBINASE-RELATED"/>
    <property type="match status" value="1"/>
</dbReference>
<proteinExistence type="predicted"/>
<dbReference type="SMART" id="SM00857">
    <property type="entry name" value="Resolvase"/>
    <property type="match status" value="1"/>
</dbReference>
<dbReference type="HOGENOM" id="CLU_010686_18_3_9"/>
<dbReference type="PANTHER" id="PTHR30461">
    <property type="entry name" value="DNA-INVERTASE FROM LAMBDOID PROPHAGE"/>
    <property type="match status" value="1"/>
</dbReference>
<reference evidence="4 5" key="2">
    <citation type="journal article" date="2010" name="Stand. Genomic Sci.">
        <title>Complete genome sequence of Syntrophothermus lipocalidus type strain (TGB-C1).</title>
        <authorList>
            <person name="Djao O.D."/>
            <person name="Zhang X."/>
            <person name="Lucas S."/>
            <person name="Lapidus A."/>
            <person name="Del Rio T.G."/>
            <person name="Nolan M."/>
            <person name="Tice H."/>
            <person name="Cheng J.F."/>
            <person name="Han C."/>
            <person name="Tapia R."/>
            <person name="Goodwin L."/>
            <person name="Pitluck S."/>
            <person name="Liolios K."/>
            <person name="Ivanova N."/>
            <person name="Mavromatis K."/>
            <person name="Mikhailova N."/>
            <person name="Ovchinnikova G."/>
            <person name="Pati A."/>
            <person name="Brambilla E."/>
            <person name="Chen A."/>
            <person name="Palaniappan K."/>
            <person name="Land M."/>
            <person name="Hauser L."/>
            <person name="Chang Y.J."/>
            <person name="Jeffries C.D."/>
            <person name="Rohde M."/>
            <person name="Sikorski J."/>
            <person name="Spring S."/>
            <person name="Goker M."/>
            <person name="Detter J.C."/>
            <person name="Woyke T."/>
            <person name="Bristow J."/>
            <person name="Eisen J.A."/>
            <person name="Markowitz V."/>
            <person name="Hugenholtz P."/>
            <person name="Kyrpides N.C."/>
            <person name="Klenk H.P."/>
        </authorList>
    </citation>
    <scope>NUCLEOTIDE SEQUENCE [LARGE SCALE GENOMIC DNA]</scope>
    <source>
        <strain evidence="5">DSM 12680 / TGB-C1</strain>
    </source>
</reference>
<dbReference type="EMBL" id="CP002048">
    <property type="protein sequence ID" value="ADI00880.1"/>
    <property type="molecule type" value="Genomic_DNA"/>
</dbReference>